<evidence type="ECO:0000313" key="2">
    <source>
        <dbReference type="Proteomes" id="UP000266841"/>
    </source>
</evidence>
<dbReference type="Proteomes" id="UP000266841">
    <property type="component" value="Unassembled WGS sequence"/>
</dbReference>
<dbReference type="AlphaFoldDB" id="K0RVR6"/>
<evidence type="ECO:0000313" key="1">
    <source>
        <dbReference type="EMBL" id="EJK56529.1"/>
    </source>
</evidence>
<reference evidence="1 2" key="1">
    <citation type="journal article" date="2012" name="Genome Biol.">
        <title>Genome and low-iron response of an oceanic diatom adapted to chronic iron limitation.</title>
        <authorList>
            <person name="Lommer M."/>
            <person name="Specht M."/>
            <person name="Roy A.S."/>
            <person name="Kraemer L."/>
            <person name="Andreson R."/>
            <person name="Gutowska M.A."/>
            <person name="Wolf J."/>
            <person name="Bergner S.V."/>
            <person name="Schilhabel M.B."/>
            <person name="Klostermeier U.C."/>
            <person name="Beiko R.G."/>
            <person name="Rosenstiel P."/>
            <person name="Hippler M."/>
            <person name="Laroche J."/>
        </authorList>
    </citation>
    <scope>NUCLEOTIDE SEQUENCE [LARGE SCALE GENOMIC DNA]</scope>
    <source>
        <strain evidence="1 2">CCMP1005</strain>
    </source>
</reference>
<name>K0RVR6_THAOC</name>
<accession>K0RVR6</accession>
<dbReference type="EMBL" id="AGNL01031178">
    <property type="protein sequence ID" value="EJK56529.1"/>
    <property type="molecule type" value="Genomic_DNA"/>
</dbReference>
<feature type="non-terminal residue" evidence="1">
    <location>
        <position position="1"/>
    </location>
</feature>
<comment type="caution">
    <text evidence="1">The sequence shown here is derived from an EMBL/GenBank/DDBJ whole genome shotgun (WGS) entry which is preliminary data.</text>
</comment>
<gene>
    <name evidence="1" type="ORF">THAOC_23567</name>
</gene>
<sequence>IDEGAGGAAESGGAIEARSEKALGRGAKKLAEIGPSLLATANKLATLSPAIQLFRKLAEFGHFFGRPAALGSANNAPKPLAIVIPQVTRD</sequence>
<proteinExistence type="predicted"/>
<keyword evidence="2" id="KW-1185">Reference proteome</keyword>
<organism evidence="1 2">
    <name type="scientific">Thalassiosira oceanica</name>
    <name type="common">Marine diatom</name>
    <dbReference type="NCBI Taxonomy" id="159749"/>
    <lineage>
        <taxon>Eukaryota</taxon>
        <taxon>Sar</taxon>
        <taxon>Stramenopiles</taxon>
        <taxon>Ochrophyta</taxon>
        <taxon>Bacillariophyta</taxon>
        <taxon>Coscinodiscophyceae</taxon>
        <taxon>Thalassiosirophycidae</taxon>
        <taxon>Thalassiosirales</taxon>
        <taxon>Thalassiosiraceae</taxon>
        <taxon>Thalassiosira</taxon>
    </lineage>
</organism>
<protein>
    <submittedName>
        <fullName evidence="1">Uncharacterized protein</fullName>
    </submittedName>
</protein>